<dbReference type="EMBL" id="SNYM01000001">
    <property type="protein sequence ID" value="TDQ51284.1"/>
    <property type="molecule type" value="Genomic_DNA"/>
</dbReference>
<dbReference type="RefSeq" id="WP_133587147.1">
    <property type="nucleotide sequence ID" value="NZ_CP037953.1"/>
</dbReference>
<accession>A0A4R6V535</accession>
<name>A0A4R6V535_9GAMM</name>
<dbReference type="Proteomes" id="UP000295375">
    <property type="component" value="Unassembled WGS sequence"/>
</dbReference>
<feature type="signal peptide" evidence="1">
    <location>
        <begin position="1"/>
        <end position="19"/>
    </location>
</feature>
<comment type="caution">
    <text evidence="2">The sequence shown here is derived from an EMBL/GenBank/DDBJ whole genome shotgun (WGS) entry which is preliminary data.</text>
</comment>
<dbReference type="Pfam" id="PF11306">
    <property type="entry name" value="DUF3108"/>
    <property type="match status" value="1"/>
</dbReference>
<evidence type="ECO:0000313" key="3">
    <source>
        <dbReference type="Proteomes" id="UP000295375"/>
    </source>
</evidence>
<keyword evidence="1" id="KW-0732">Signal</keyword>
<protein>
    <submittedName>
        <fullName evidence="2">Uncharacterized protein DUF3108</fullName>
    </submittedName>
</protein>
<dbReference type="InterPro" id="IPR021457">
    <property type="entry name" value="DUF3108"/>
</dbReference>
<feature type="chain" id="PRO_5020462396" evidence="1">
    <location>
        <begin position="20"/>
        <end position="238"/>
    </location>
</feature>
<sequence length="238" mass="27545">MLNKCLVLLLALFVSLAEASEVPLRPYNAQYLLLRGDSEVGTGNIQLQPLDQQQWQFSTSSKASIFFLDFTDTETSTFIWNDQHAKPLKFSKRTTTPTRDRFTEQTFDWQAMKETGKNEKRQWQVDLQPGLNDMQTQVLNLQIDLLNNHRPLSYPVSKKGGVKTYEFEVKGEEILDTPLGKLKTIRVERVHDADDDRRTITWFAKDHQYVPVRLQFFEDGDEQGELQIQALQLSSFAN</sequence>
<organism evidence="2 3">
    <name type="scientific">Permianibacter aggregans</name>
    <dbReference type="NCBI Taxonomy" id="1510150"/>
    <lineage>
        <taxon>Bacteria</taxon>
        <taxon>Pseudomonadati</taxon>
        <taxon>Pseudomonadota</taxon>
        <taxon>Gammaproteobacteria</taxon>
        <taxon>Pseudomonadales</taxon>
        <taxon>Pseudomonadaceae</taxon>
        <taxon>Permianibacter</taxon>
    </lineage>
</organism>
<proteinExistence type="predicted"/>
<evidence type="ECO:0000256" key="1">
    <source>
        <dbReference type="SAM" id="SignalP"/>
    </source>
</evidence>
<gene>
    <name evidence="2" type="ORF">EV696_101258</name>
</gene>
<evidence type="ECO:0000313" key="2">
    <source>
        <dbReference type="EMBL" id="TDQ51284.1"/>
    </source>
</evidence>
<reference evidence="2 3" key="1">
    <citation type="submission" date="2019-03" db="EMBL/GenBank/DDBJ databases">
        <title>Genomic Encyclopedia of Type Strains, Phase IV (KMG-IV): sequencing the most valuable type-strain genomes for metagenomic binning, comparative biology and taxonomic classification.</title>
        <authorList>
            <person name="Goeker M."/>
        </authorList>
    </citation>
    <scope>NUCLEOTIDE SEQUENCE [LARGE SCALE GENOMIC DNA]</scope>
    <source>
        <strain evidence="2 3">DSM 103792</strain>
    </source>
</reference>
<keyword evidence="3" id="KW-1185">Reference proteome</keyword>
<dbReference type="AlphaFoldDB" id="A0A4R6V535"/>
<dbReference type="OrthoDB" id="6007799at2"/>